<dbReference type="Proteomes" id="UP001207468">
    <property type="component" value="Unassembled WGS sequence"/>
</dbReference>
<sequence>MSQHAITPEVLAAWRHLELDEELRTCERDREAESRGMRELDTLDDAVKKSKTLGNILNLYKLTFELRRFRRQSCARTLERYRCQRVCAADLEARPGAYTTFGTEEDVRRLAKEMRPQDDKFAQTMAEFEQGQRHEANDERILAGVNDLIARRLAELRNTELDGDEKELELDYDESEPDGDESESDSDMVQE</sequence>
<protein>
    <submittedName>
        <fullName evidence="1">Uncharacterized protein</fullName>
    </submittedName>
</protein>
<organism evidence="1 2">
    <name type="scientific">Russula earlei</name>
    <dbReference type="NCBI Taxonomy" id="71964"/>
    <lineage>
        <taxon>Eukaryota</taxon>
        <taxon>Fungi</taxon>
        <taxon>Dikarya</taxon>
        <taxon>Basidiomycota</taxon>
        <taxon>Agaricomycotina</taxon>
        <taxon>Agaricomycetes</taxon>
        <taxon>Russulales</taxon>
        <taxon>Russulaceae</taxon>
        <taxon>Russula</taxon>
    </lineage>
</organism>
<dbReference type="EMBL" id="JAGFNK010000061">
    <property type="protein sequence ID" value="KAI9509551.1"/>
    <property type="molecule type" value="Genomic_DNA"/>
</dbReference>
<evidence type="ECO:0000313" key="2">
    <source>
        <dbReference type="Proteomes" id="UP001207468"/>
    </source>
</evidence>
<accession>A0ACC0UE61</accession>
<gene>
    <name evidence="1" type="ORF">F5148DRAFT_1148212</name>
</gene>
<name>A0ACC0UE61_9AGAM</name>
<proteinExistence type="predicted"/>
<comment type="caution">
    <text evidence="1">The sequence shown here is derived from an EMBL/GenBank/DDBJ whole genome shotgun (WGS) entry which is preliminary data.</text>
</comment>
<keyword evidence="2" id="KW-1185">Reference proteome</keyword>
<reference evidence="1" key="1">
    <citation type="submission" date="2021-03" db="EMBL/GenBank/DDBJ databases">
        <title>Evolutionary priming and transition to the ectomycorrhizal habit in an iconic lineage of mushroom-forming fungi: is preadaptation a requirement?</title>
        <authorList>
            <consortium name="DOE Joint Genome Institute"/>
            <person name="Looney B.P."/>
            <person name="Miyauchi S."/>
            <person name="Morin E."/>
            <person name="Drula E."/>
            <person name="Courty P.E."/>
            <person name="Chicoki N."/>
            <person name="Fauchery L."/>
            <person name="Kohler A."/>
            <person name="Kuo A."/>
            <person name="LaButti K."/>
            <person name="Pangilinan J."/>
            <person name="Lipzen A."/>
            <person name="Riley R."/>
            <person name="Andreopoulos W."/>
            <person name="He G."/>
            <person name="Johnson J."/>
            <person name="Barry K.W."/>
            <person name="Grigoriev I.V."/>
            <person name="Nagy L."/>
            <person name="Hibbett D."/>
            <person name="Henrissat B."/>
            <person name="Matheny P.B."/>
            <person name="Labbe J."/>
            <person name="Martin A.F."/>
        </authorList>
    </citation>
    <scope>NUCLEOTIDE SEQUENCE</scope>
    <source>
        <strain evidence="1">BPL698</strain>
    </source>
</reference>
<evidence type="ECO:0000313" key="1">
    <source>
        <dbReference type="EMBL" id="KAI9509551.1"/>
    </source>
</evidence>